<accession>A0A6H0Y5A0</accession>
<name>A0A6H0Y5A0_9PEZI</name>
<keyword evidence="3" id="KW-1185">Reference proteome</keyword>
<evidence type="ECO:0000256" key="1">
    <source>
        <dbReference type="SAM" id="SignalP"/>
    </source>
</evidence>
<evidence type="ECO:0000313" key="3">
    <source>
        <dbReference type="Proteomes" id="UP000503462"/>
    </source>
</evidence>
<feature type="signal peptide" evidence="1">
    <location>
        <begin position="1"/>
        <end position="22"/>
    </location>
</feature>
<dbReference type="EMBL" id="CP051143">
    <property type="protein sequence ID" value="QIX02009.1"/>
    <property type="molecule type" value="Genomic_DNA"/>
</dbReference>
<dbReference type="AlphaFoldDB" id="A0A6H0Y5A0"/>
<proteinExistence type="predicted"/>
<protein>
    <recommendedName>
        <fullName evidence="4">Apple domain-containing protein</fullName>
    </recommendedName>
</protein>
<feature type="chain" id="PRO_5026341170" description="Apple domain-containing protein" evidence="1">
    <location>
        <begin position="23"/>
        <end position="348"/>
    </location>
</feature>
<dbReference type="Proteomes" id="UP000503462">
    <property type="component" value="Chromosome 5"/>
</dbReference>
<evidence type="ECO:0008006" key="4">
    <source>
        <dbReference type="Google" id="ProtNLM"/>
    </source>
</evidence>
<organism evidence="2 3">
    <name type="scientific">Peltaster fructicola</name>
    <dbReference type="NCBI Taxonomy" id="286661"/>
    <lineage>
        <taxon>Eukaryota</taxon>
        <taxon>Fungi</taxon>
        <taxon>Dikarya</taxon>
        <taxon>Ascomycota</taxon>
        <taxon>Pezizomycotina</taxon>
        <taxon>Dothideomycetes</taxon>
        <taxon>Dothideomycetes incertae sedis</taxon>
        <taxon>Peltaster</taxon>
    </lineage>
</organism>
<reference evidence="2 3" key="1">
    <citation type="journal article" date="2016" name="Sci. Rep.">
        <title>Peltaster fructicola genome reveals evolution from an invasive phytopathogen to an ectophytic parasite.</title>
        <authorList>
            <person name="Xu C."/>
            <person name="Chen H."/>
            <person name="Gleason M.L."/>
            <person name="Xu J.R."/>
            <person name="Liu H."/>
            <person name="Zhang R."/>
            <person name="Sun G."/>
        </authorList>
    </citation>
    <scope>NUCLEOTIDE SEQUENCE [LARGE SCALE GENOMIC DNA]</scope>
    <source>
        <strain evidence="2 3">LNHT1506</strain>
    </source>
</reference>
<sequence length="348" mass="36881">MILTSIIASAAILSGLATAASSSPTHSALSSTLSTSVATHKQSSSSTKAPPAKSTATCPPFTVDTTTTTVTDVVYTTTTPRTPQTITNTIEYVPHTTTLVSVLTTTDYTGIVTGTITPYTFLVYTLIVPSATKTVSQPTNPGFTPLLCESEYFRKTKSVTTTFTATIEYTSFVDVTTTASEDSTIVSFTSTSTYLSSVNYTSYTYTYATTTTTVTRIDPTHTVFAACATNNGEILMSRDTLAADNLAVSPDYPGGGYFNQGTPLDGGSYELVPALDAVDCCGLCQRDSSCVASLYFGQGLLNYPPCQLSYKNTTAHPRCDPRYKGVLVSQYPIYNAVVGNGPCGQVKF</sequence>
<keyword evidence="1" id="KW-0732">Signal</keyword>
<gene>
    <name evidence="2" type="ORF">AMS68_007526</name>
</gene>
<evidence type="ECO:0000313" key="2">
    <source>
        <dbReference type="EMBL" id="QIX02009.1"/>
    </source>
</evidence>